<dbReference type="eggNOG" id="ENOG50301PI">
    <property type="taxonomic scope" value="Bacteria"/>
</dbReference>
<keyword evidence="3" id="KW-1185">Reference proteome</keyword>
<evidence type="ECO:0000259" key="1">
    <source>
        <dbReference type="Pfam" id="PF13229"/>
    </source>
</evidence>
<dbReference type="InterPro" id="IPR012334">
    <property type="entry name" value="Pectin_lyas_fold"/>
</dbReference>
<reference evidence="2 3" key="1">
    <citation type="journal article" date="2013" name="PLoS Genet.">
        <title>A gene transfer agent and a dynamic repertoire of secretion systems hold the keys to the explosive radiation of the emerging pathogen Bartonella.</title>
        <authorList>
            <person name="Guy L."/>
            <person name="Nystedt B."/>
            <person name="Toft C."/>
            <person name="Zaremba-Niedzwiedzka K."/>
            <person name="Berglund E.C."/>
            <person name="Granberg F."/>
            <person name="Naslund K."/>
            <person name="Eriksson A.S."/>
            <person name="Andersson S.G."/>
        </authorList>
    </citation>
    <scope>NUCLEOTIDE SEQUENCE [LARGE SCALE GENOMIC DNA]</scope>
    <source>
        <strain evidence="3">m07a</strain>
    </source>
</reference>
<gene>
    <name evidence="2" type="ORF">m07a_10260</name>
</gene>
<name>N6VCL3_9HYPH</name>
<proteinExistence type="predicted"/>
<dbReference type="Pfam" id="PF13229">
    <property type="entry name" value="Beta_helix"/>
    <property type="match status" value="1"/>
</dbReference>
<evidence type="ECO:0000313" key="2">
    <source>
        <dbReference type="EMBL" id="ENN91021.1"/>
    </source>
</evidence>
<evidence type="ECO:0000313" key="3">
    <source>
        <dbReference type="Proteomes" id="UP000014242"/>
    </source>
</evidence>
<dbReference type="EMBL" id="AGWC01000005">
    <property type="protein sequence ID" value="ENN91021.1"/>
    <property type="molecule type" value="Genomic_DNA"/>
</dbReference>
<dbReference type="PATRIC" id="fig|1094496.3.peg.1055"/>
<dbReference type="InterPro" id="IPR011050">
    <property type="entry name" value="Pectin_lyase_fold/virulence"/>
</dbReference>
<dbReference type="InterPro" id="IPR039448">
    <property type="entry name" value="Beta_helix"/>
</dbReference>
<dbReference type="SMART" id="SM00710">
    <property type="entry name" value="PbH1"/>
    <property type="match status" value="8"/>
</dbReference>
<dbReference type="SUPFAM" id="SSF51126">
    <property type="entry name" value="Pectin lyase-like"/>
    <property type="match status" value="1"/>
</dbReference>
<protein>
    <recommendedName>
        <fullName evidence="1">Right handed beta helix domain-containing protein</fullName>
    </recommendedName>
</protein>
<sequence>MSVGSGVKSASLARVKIEGKGSGQGTGIYAAGGETVTLTEVTISRVQTGVYAEKGTLIMKDGTTIEFTGNYGVSVGNDVKSADLTRVKITGKGKGTGVYAVGGNVMVSGGEIKKVQMGIAMSGGTLMVKDGTTIEFTNGVGVYVGDKVESATLMGTTITGQNNGKGSTGIYAVGAESLMMTLEGVKISGVKKGVRMEGKSLTISGHSTISFMGDYGVKLGSSVTRADLKDVTIRGKNNGTGVHAVGKEGMVMRLDGVTVSQVETGVKVERGTLIMEGGEIKGFTGNGVYVGNDVTSASLKGTRIRGQNQGIGVSTGIHAKGMTGMVMTLDDVKISKVGVGVKVEKAKSLMIRGENSTISFMGEYGVYVGSEVTSTSLKGTTITGQDKGIRGLCGGDDRDGDDVGWGEDFKGTNGGLCKEGDVGDGEGVD</sequence>
<dbReference type="AlphaFoldDB" id="N6VCL3"/>
<dbReference type="Proteomes" id="UP000014242">
    <property type="component" value="Unassembled WGS sequence"/>
</dbReference>
<dbReference type="RefSeq" id="WP_010704130.1">
    <property type="nucleotide sequence ID" value="NZ_KB915628.1"/>
</dbReference>
<organism evidence="2 3">
    <name type="scientific">Bartonella schoenbuchensis m07a</name>
    <dbReference type="NCBI Taxonomy" id="1094496"/>
    <lineage>
        <taxon>Bacteria</taxon>
        <taxon>Pseudomonadati</taxon>
        <taxon>Pseudomonadota</taxon>
        <taxon>Alphaproteobacteria</taxon>
        <taxon>Hyphomicrobiales</taxon>
        <taxon>Bartonellaceae</taxon>
        <taxon>Bartonella</taxon>
    </lineage>
</organism>
<dbReference type="InterPro" id="IPR006626">
    <property type="entry name" value="PbH1"/>
</dbReference>
<feature type="domain" description="Right handed beta helix" evidence="1">
    <location>
        <begin position="26"/>
        <end position="176"/>
    </location>
</feature>
<comment type="caution">
    <text evidence="2">The sequence shown here is derived from an EMBL/GenBank/DDBJ whole genome shotgun (WGS) entry which is preliminary data.</text>
</comment>
<accession>N6VCL3</accession>
<dbReference type="HOGENOM" id="CLU_675307_0_0_5"/>
<dbReference type="Gene3D" id="2.160.20.10">
    <property type="entry name" value="Single-stranded right-handed beta-helix, Pectin lyase-like"/>
    <property type="match status" value="1"/>
</dbReference>